<gene>
    <name evidence="2" type="ORF">CLUMA_CG019705</name>
</gene>
<feature type="region of interest" description="Disordered" evidence="1">
    <location>
        <begin position="1"/>
        <end position="27"/>
    </location>
</feature>
<sequence>MTKRRKTDFRELMGKKSSSWHERKENDDEEDIVGYRKTRSACLRIGRLEMELQIFMSLWLLSTYASPIISTHSEAFFLAATLKSFLVDVSRRE</sequence>
<dbReference type="AlphaFoldDB" id="A0A1J1J565"/>
<protein>
    <submittedName>
        <fullName evidence="2">CLUMA_CG019705, isoform A</fullName>
    </submittedName>
</protein>
<dbReference type="EMBL" id="CVRI01000067">
    <property type="protein sequence ID" value="CRL06606.1"/>
    <property type="molecule type" value="Genomic_DNA"/>
</dbReference>
<evidence type="ECO:0000313" key="3">
    <source>
        <dbReference type="Proteomes" id="UP000183832"/>
    </source>
</evidence>
<accession>A0A1J1J565</accession>
<evidence type="ECO:0000256" key="1">
    <source>
        <dbReference type="SAM" id="MobiDB-lite"/>
    </source>
</evidence>
<feature type="compositionally biased region" description="Basic and acidic residues" evidence="1">
    <location>
        <begin position="8"/>
        <end position="26"/>
    </location>
</feature>
<name>A0A1J1J565_9DIPT</name>
<dbReference type="Proteomes" id="UP000183832">
    <property type="component" value="Unassembled WGS sequence"/>
</dbReference>
<organism evidence="2 3">
    <name type="scientific">Clunio marinus</name>
    <dbReference type="NCBI Taxonomy" id="568069"/>
    <lineage>
        <taxon>Eukaryota</taxon>
        <taxon>Metazoa</taxon>
        <taxon>Ecdysozoa</taxon>
        <taxon>Arthropoda</taxon>
        <taxon>Hexapoda</taxon>
        <taxon>Insecta</taxon>
        <taxon>Pterygota</taxon>
        <taxon>Neoptera</taxon>
        <taxon>Endopterygota</taxon>
        <taxon>Diptera</taxon>
        <taxon>Nematocera</taxon>
        <taxon>Chironomoidea</taxon>
        <taxon>Chironomidae</taxon>
        <taxon>Clunio</taxon>
    </lineage>
</organism>
<proteinExistence type="predicted"/>
<evidence type="ECO:0000313" key="2">
    <source>
        <dbReference type="EMBL" id="CRL06606.1"/>
    </source>
</evidence>
<reference evidence="2 3" key="1">
    <citation type="submission" date="2015-04" db="EMBL/GenBank/DDBJ databases">
        <authorList>
            <person name="Syromyatnikov M.Y."/>
            <person name="Popov V.N."/>
        </authorList>
    </citation>
    <scope>NUCLEOTIDE SEQUENCE [LARGE SCALE GENOMIC DNA]</scope>
</reference>
<keyword evidence="3" id="KW-1185">Reference proteome</keyword>